<feature type="compositionally biased region" description="Basic and acidic residues" evidence="4">
    <location>
        <begin position="400"/>
        <end position="410"/>
    </location>
</feature>
<protein>
    <recommendedName>
        <fullName evidence="7">EGF-like domain-containing protein</fullName>
    </recommendedName>
</protein>
<keyword evidence="5" id="KW-0812">Transmembrane</keyword>
<evidence type="ECO:0000256" key="1">
    <source>
        <dbReference type="ARBA" id="ARBA00022729"/>
    </source>
</evidence>
<proteinExistence type="predicted"/>
<feature type="non-terminal residue" evidence="8">
    <location>
        <position position="1"/>
    </location>
</feature>
<dbReference type="Gene3D" id="2.10.25.10">
    <property type="entry name" value="Laminin"/>
    <property type="match status" value="1"/>
</dbReference>
<dbReference type="AlphaFoldDB" id="A0AAV5S8D3"/>
<dbReference type="Proteomes" id="UP001432027">
    <property type="component" value="Unassembled WGS sequence"/>
</dbReference>
<evidence type="ECO:0000256" key="6">
    <source>
        <dbReference type="SAM" id="SignalP"/>
    </source>
</evidence>
<sequence length="426" mass="46702">AAMSPLSVLRLFTTIFLLIPISLAQASTPAPTTASSSPLLDSPRAGIDFIGPLWLPRSFKISCCRGGTPAPENDLLIRNWTQSVSDFAVEEGSDEGCRVFEGNFLLAATALFKLRSFTGYGVQCKCPGDTSTALDKHCRKLPPCQNNGYRSFSLNMRCACPEPFFGDFCEKYCDQGQKLKGVDGRDYCSCVPFYQGEECRDMVCLNGGVESGRRCACPPNFLGYHCEIDANRTSVLGGSRFQKYSENPNDFFTRDISGTIFSLIMIIVLVVSMYLLMKHRMQSQGGSSRQERIQSIYGMSRRGDTIRADGLRTLPFSALGIDGPPPYAPAHRGRAGPTELLPPLPSYDDATKMPAVRQPRSSSRPPPAVITRVVDETPSASTSADSTPSREEPVVPNPPHEIREIRDPLRDPTPTLDRAIAARRSI</sequence>
<feature type="region of interest" description="Disordered" evidence="4">
    <location>
        <begin position="322"/>
        <end position="426"/>
    </location>
</feature>
<feature type="compositionally biased region" description="Low complexity" evidence="4">
    <location>
        <begin position="377"/>
        <end position="387"/>
    </location>
</feature>
<dbReference type="EMBL" id="BTSX01000001">
    <property type="protein sequence ID" value="GMS78948.1"/>
    <property type="molecule type" value="Genomic_DNA"/>
</dbReference>
<keyword evidence="2 3" id="KW-1015">Disulfide bond</keyword>
<dbReference type="GO" id="GO:0009986">
    <property type="term" value="C:cell surface"/>
    <property type="evidence" value="ECO:0007669"/>
    <property type="project" value="TreeGrafter"/>
</dbReference>
<keyword evidence="5" id="KW-0472">Membrane</keyword>
<dbReference type="InterPro" id="IPR050969">
    <property type="entry name" value="Dev_Signal_Modulators"/>
</dbReference>
<dbReference type="PANTHER" id="PTHR14949:SF54">
    <property type="entry name" value="VWFD DOMAIN-CONTAINING PROTEIN"/>
    <property type="match status" value="1"/>
</dbReference>
<dbReference type="InterPro" id="IPR000742">
    <property type="entry name" value="EGF"/>
</dbReference>
<dbReference type="SMART" id="SM00181">
    <property type="entry name" value="EGF"/>
    <property type="match status" value="2"/>
</dbReference>
<dbReference type="PANTHER" id="PTHR14949">
    <property type="entry name" value="EGF-LIKE-DOMAIN, MULTIPLE 7, 8"/>
    <property type="match status" value="1"/>
</dbReference>
<reference evidence="8" key="1">
    <citation type="submission" date="2023-10" db="EMBL/GenBank/DDBJ databases">
        <title>Genome assembly of Pristionchus species.</title>
        <authorList>
            <person name="Yoshida K."/>
            <person name="Sommer R.J."/>
        </authorList>
    </citation>
    <scope>NUCLEOTIDE SEQUENCE</scope>
    <source>
        <strain evidence="8">RS0144</strain>
    </source>
</reference>
<dbReference type="GO" id="GO:0005102">
    <property type="term" value="F:signaling receptor binding"/>
    <property type="evidence" value="ECO:0007669"/>
    <property type="project" value="TreeGrafter"/>
</dbReference>
<accession>A0AAV5S8D3</accession>
<keyword evidence="5" id="KW-1133">Transmembrane helix</keyword>
<evidence type="ECO:0000256" key="4">
    <source>
        <dbReference type="SAM" id="MobiDB-lite"/>
    </source>
</evidence>
<dbReference type="SUPFAM" id="SSF57196">
    <property type="entry name" value="EGF/Laminin"/>
    <property type="match status" value="1"/>
</dbReference>
<keyword evidence="3" id="KW-0245">EGF-like domain</keyword>
<keyword evidence="9" id="KW-1185">Reference proteome</keyword>
<evidence type="ECO:0000256" key="2">
    <source>
        <dbReference type="ARBA" id="ARBA00023157"/>
    </source>
</evidence>
<dbReference type="GO" id="GO:0005576">
    <property type="term" value="C:extracellular region"/>
    <property type="evidence" value="ECO:0007669"/>
    <property type="project" value="TreeGrafter"/>
</dbReference>
<evidence type="ECO:0000313" key="9">
    <source>
        <dbReference type="Proteomes" id="UP001432027"/>
    </source>
</evidence>
<feature type="disulfide bond" evidence="3">
    <location>
        <begin position="160"/>
        <end position="169"/>
    </location>
</feature>
<organism evidence="8 9">
    <name type="scientific">Pristionchus entomophagus</name>
    <dbReference type="NCBI Taxonomy" id="358040"/>
    <lineage>
        <taxon>Eukaryota</taxon>
        <taxon>Metazoa</taxon>
        <taxon>Ecdysozoa</taxon>
        <taxon>Nematoda</taxon>
        <taxon>Chromadorea</taxon>
        <taxon>Rhabditida</taxon>
        <taxon>Rhabditina</taxon>
        <taxon>Diplogasteromorpha</taxon>
        <taxon>Diplogasteroidea</taxon>
        <taxon>Neodiplogasteridae</taxon>
        <taxon>Pristionchus</taxon>
    </lineage>
</organism>
<dbReference type="PROSITE" id="PS50026">
    <property type="entry name" value="EGF_3"/>
    <property type="match status" value="2"/>
</dbReference>
<evidence type="ECO:0000259" key="7">
    <source>
        <dbReference type="PROSITE" id="PS50026"/>
    </source>
</evidence>
<dbReference type="PROSITE" id="PS00022">
    <property type="entry name" value="EGF_1"/>
    <property type="match status" value="2"/>
</dbReference>
<comment type="caution">
    <text evidence="3">Lacks conserved residue(s) required for the propagation of feature annotation.</text>
</comment>
<feature type="signal peptide" evidence="6">
    <location>
        <begin position="1"/>
        <end position="26"/>
    </location>
</feature>
<gene>
    <name evidence="8" type="ORF">PENTCL1PPCAC_1123</name>
</gene>
<feature type="transmembrane region" description="Helical" evidence="5">
    <location>
        <begin position="256"/>
        <end position="277"/>
    </location>
</feature>
<feature type="domain" description="EGF-like" evidence="7">
    <location>
        <begin position="134"/>
        <end position="170"/>
    </location>
</feature>
<feature type="compositionally biased region" description="Low complexity" evidence="4">
    <location>
        <begin position="354"/>
        <end position="363"/>
    </location>
</feature>
<evidence type="ECO:0000256" key="5">
    <source>
        <dbReference type="SAM" id="Phobius"/>
    </source>
</evidence>
<comment type="caution">
    <text evidence="8">The sequence shown here is derived from an EMBL/GenBank/DDBJ whole genome shotgun (WGS) entry which is preliminary data.</text>
</comment>
<evidence type="ECO:0000313" key="8">
    <source>
        <dbReference type="EMBL" id="GMS78948.1"/>
    </source>
</evidence>
<keyword evidence="1 6" id="KW-0732">Signal</keyword>
<evidence type="ECO:0000256" key="3">
    <source>
        <dbReference type="PROSITE-ProRule" id="PRU00076"/>
    </source>
</evidence>
<feature type="chain" id="PRO_5043865239" description="EGF-like domain-containing protein" evidence="6">
    <location>
        <begin position="27"/>
        <end position="426"/>
    </location>
</feature>
<feature type="domain" description="EGF-like" evidence="7">
    <location>
        <begin position="195"/>
        <end position="227"/>
    </location>
</feature>
<feature type="disulfide bond" evidence="3">
    <location>
        <begin position="217"/>
        <end position="226"/>
    </location>
</feature>
<name>A0AAV5S8D3_9BILA</name>